<dbReference type="EMBL" id="MWPX01000022">
    <property type="protein sequence ID" value="OUM47529.1"/>
    <property type="molecule type" value="Genomic_DNA"/>
</dbReference>
<proteinExistence type="predicted"/>
<dbReference type="AlphaFoldDB" id="A0A1Y3MAS2"/>
<reference evidence="1 2" key="1">
    <citation type="submission" date="2017-02" db="EMBL/GenBank/DDBJ databases">
        <title>Bacillus pseudomycoides isolate FSL K6-0042.</title>
        <authorList>
            <person name="Kovac J."/>
        </authorList>
    </citation>
    <scope>NUCLEOTIDE SEQUENCE [LARGE SCALE GENOMIC DNA]</scope>
    <source>
        <strain evidence="1 2">FSL K6-0042</strain>
    </source>
</reference>
<sequence length="64" mass="7178">MKISSDFLYDIRKGGDAKNIICFLRSLVSQGVSRPMRKQDISMLSISISKGFGGLNEDYCMNIE</sequence>
<gene>
    <name evidence="1" type="ORF">BW425_17865</name>
</gene>
<protein>
    <submittedName>
        <fullName evidence="1">Uncharacterized protein</fullName>
    </submittedName>
</protein>
<name>A0A1Y3MAS2_9BACI</name>
<evidence type="ECO:0000313" key="1">
    <source>
        <dbReference type="EMBL" id="OUM47529.1"/>
    </source>
</evidence>
<comment type="caution">
    <text evidence="1">The sequence shown here is derived from an EMBL/GenBank/DDBJ whole genome shotgun (WGS) entry which is preliminary data.</text>
</comment>
<evidence type="ECO:0000313" key="2">
    <source>
        <dbReference type="Proteomes" id="UP000195321"/>
    </source>
</evidence>
<organism evidence="1 2">
    <name type="scientific">Bacillus pseudomycoides</name>
    <dbReference type="NCBI Taxonomy" id="64104"/>
    <lineage>
        <taxon>Bacteria</taxon>
        <taxon>Bacillati</taxon>
        <taxon>Bacillota</taxon>
        <taxon>Bacilli</taxon>
        <taxon>Bacillales</taxon>
        <taxon>Bacillaceae</taxon>
        <taxon>Bacillus</taxon>
        <taxon>Bacillus cereus group</taxon>
    </lineage>
</organism>
<dbReference type="Proteomes" id="UP000195321">
    <property type="component" value="Unassembled WGS sequence"/>
</dbReference>
<accession>A0A1Y3MAS2</accession>